<protein>
    <submittedName>
        <fullName evidence="1">DUF2256 domain-containing protein</fullName>
    </submittedName>
</protein>
<dbReference type="PANTHER" id="PTHR37463">
    <property type="entry name" value="GSL3115 PROTEIN"/>
    <property type="match status" value="1"/>
</dbReference>
<proteinExistence type="predicted"/>
<accession>A0ABT7SXD8</accession>
<dbReference type="PANTHER" id="PTHR37463:SF1">
    <property type="entry name" value="DUF2256 DOMAIN-CONTAINING PROTEIN"/>
    <property type="match status" value="1"/>
</dbReference>
<name>A0ABT7SXD8_9ALTE</name>
<dbReference type="RefSeq" id="WP_289365147.1">
    <property type="nucleotide sequence ID" value="NZ_JAUCBP010000007.1"/>
</dbReference>
<organism evidence="1 2">
    <name type="scientific">Alteromonas arenosi</name>
    <dbReference type="NCBI Taxonomy" id="3055817"/>
    <lineage>
        <taxon>Bacteria</taxon>
        <taxon>Pseudomonadati</taxon>
        <taxon>Pseudomonadota</taxon>
        <taxon>Gammaproteobacteria</taxon>
        <taxon>Alteromonadales</taxon>
        <taxon>Alteromonadaceae</taxon>
        <taxon>Alteromonas/Salinimonas group</taxon>
        <taxon>Alteromonas</taxon>
    </lineage>
</organism>
<reference evidence="1 2" key="1">
    <citation type="submission" date="2023-06" db="EMBL/GenBank/DDBJ databases">
        <title>Alteromonas sp. ASW11-36 isolated from intertidal sand.</title>
        <authorList>
            <person name="Li Y."/>
        </authorList>
    </citation>
    <scope>NUCLEOTIDE SEQUENCE [LARGE SCALE GENOMIC DNA]</scope>
    <source>
        <strain evidence="1 2">ASW11-36</strain>
    </source>
</reference>
<sequence length="48" mass="5801">MKKSNLPSKICPVCDRPFSWRKKWERDWENVVYCSKRCAGQRGKLKKE</sequence>
<dbReference type="Proteomes" id="UP001234343">
    <property type="component" value="Unassembled WGS sequence"/>
</dbReference>
<gene>
    <name evidence="1" type="ORF">QTP81_09665</name>
</gene>
<evidence type="ECO:0000313" key="2">
    <source>
        <dbReference type="Proteomes" id="UP001234343"/>
    </source>
</evidence>
<dbReference type="EMBL" id="JAUCBP010000007">
    <property type="protein sequence ID" value="MDM7860862.1"/>
    <property type="molecule type" value="Genomic_DNA"/>
</dbReference>
<dbReference type="PIRSF" id="PIRSF037205">
    <property type="entry name" value="UCP037205"/>
    <property type="match status" value="1"/>
</dbReference>
<dbReference type="InterPro" id="IPR017136">
    <property type="entry name" value="UCP037205"/>
</dbReference>
<evidence type="ECO:0000313" key="1">
    <source>
        <dbReference type="EMBL" id="MDM7860862.1"/>
    </source>
</evidence>
<dbReference type="Pfam" id="PF10013">
    <property type="entry name" value="DUF2256"/>
    <property type="match status" value="1"/>
</dbReference>
<comment type="caution">
    <text evidence="1">The sequence shown here is derived from an EMBL/GenBank/DDBJ whole genome shotgun (WGS) entry which is preliminary data.</text>
</comment>
<keyword evidence="2" id="KW-1185">Reference proteome</keyword>